<feature type="chain" id="PRO_5043687405" description="Fibrinogen C-terminal domain-containing protein" evidence="7">
    <location>
        <begin position="27"/>
        <end position="261"/>
    </location>
</feature>
<keyword evidence="2" id="KW-0964">Secreted</keyword>
<evidence type="ECO:0000256" key="1">
    <source>
        <dbReference type="ARBA" id="ARBA00004613"/>
    </source>
</evidence>
<evidence type="ECO:0000256" key="7">
    <source>
        <dbReference type="SAM" id="SignalP"/>
    </source>
</evidence>
<dbReference type="Gene3D" id="3.90.215.10">
    <property type="entry name" value="Gamma Fibrinogen, chain A, domain 1"/>
    <property type="match status" value="1"/>
</dbReference>
<name>A0AAV9S170_9TELE</name>
<evidence type="ECO:0000313" key="9">
    <source>
        <dbReference type="EMBL" id="KAK5614793.1"/>
    </source>
</evidence>
<evidence type="ECO:0000256" key="2">
    <source>
        <dbReference type="ARBA" id="ARBA00022525"/>
    </source>
</evidence>
<reference evidence="9 10" key="1">
    <citation type="submission" date="2021-06" db="EMBL/GenBank/DDBJ databases">
        <authorList>
            <person name="Palmer J.M."/>
        </authorList>
    </citation>
    <scope>NUCLEOTIDE SEQUENCE [LARGE SCALE GENOMIC DNA]</scope>
    <source>
        <strain evidence="9 10">MEX-2019</strain>
        <tissue evidence="9">Muscle</tissue>
    </source>
</reference>
<dbReference type="EMBL" id="JAHHUM010001118">
    <property type="protein sequence ID" value="KAK5614793.1"/>
    <property type="molecule type" value="Genomic_DNA"/>
</dbReference>
<dbReference type="PANTHER" id="PTHR47221">
    <property type="entry name" value="FIBRINOGEN ALPHA CHAIN"/>
    <property type="match status" value="1"/>
</dbReference>
<gene>
    <name evidence="9" type="ORF">CRENBAI_013085</name>
</gene>
<dbReference type="GO" id="GO:0030674">
    <property type="term" value="F:protein-macromolecule adaptor activity"/>
    <property type="evidence" value="ECO:0007669"/>
    <property type="project" value="TreeGrafter"/>
</dbReference>
<sequence>MQVIMKSLLGCCGLILVLLWSCSVQAEDSAFPEDCTQIKNKSSNAPSGVYEIQPAGINAHFKVYCEMRQNEGWIVFQRRTGGQVSFHKQWEEYKVGFGTLTYDHWLGLEKVHLLTKDKTKKWTLRVDLWDHEDGTAFAEYKNFNLGDEQTAFKLEVGRYSGNAGDAIRGAQPRMDQNGFGFSTIDSDNDGCSPCIFDDIAEEECAVSEGGGWWYSRCGSAALNGDWHPSGDHIDWVSGLHWLTWKPMPYSAKATRMMIKSE</sequence>
<keyword evidence="5" id="KW-1015">Disulfide bond</keyword>
<feature type="domain" description="Fibrinogen C-terminal" evidence="8">
    <location>
        <begin position="26"/>
        <end position="261"/>
    </location>
</feature>
<keyword evidence="6" id="KW-0325">Glycoprotein</keyword>
<keyword evidence="10" id="KW-1185">Reference proteome</keyword>
<dbReference type="NCBIfam" id="NF040941">
    <property type="entry name" value="GGGWT_bact"/>
    <property type="match status" value="1"/>
</dbReference>
<dbReference type="GO" id="GO:0005577">
    <property type="term" value="C:fibrinogen complex"/>
    <property type="evidence" value="ECO:0007669"/>
    <property type="project" value="TreeGrafter"/>
</dbReference>
<dbReference type="InterPro" id="IPR014716">
    <property type="entry name" value="Fibrinogen_a/b/g_C_1"/>
</dbReference>
<dbReference type="PROSITE" id="PS51406">
    <property type="entry name" value="FIBRINOGEN_C_2"/>
    <property type="match status" value="1"/>
</dbReference>
<comment type="caution">
    <text evidence="9">The sequence shown here is derived from an EMBL/GenBank/DDBJ whole genome shotgun (WGS) entry which is preliminary data.</text>
</comment>
<protein>
    <recommendedName>
        <fullName evidence="8">Fibrinogen C-terminal domain-containing protein</fullName>
    </recommendedName>
</protein>
<dbReference type="CDD" id="cd00087">
    <property type="entry name" value="FReD"/>
    <property type="match status" value="1"/>
</dbReference>
<dbReference type="InterPro" id="IPR036056">
    <property type="entry name" value="Fibrinogen-like_C"/>
</dbReference>
<evidence type="ECO:0000256" key="4">
    <source>
        <dbReference type="ARBA" id="ARBA00023054"/>
    </source>
</evidence>
<dbReference type="PANTHER" id="PTHR47221:SF6">
    <property type="entry name" value="FIBRINOGEN ALPHA CHAIN"/>
    <property type="match status" value="1"/>
</dbReference>
<dbReference type="GO" id="GO:0072377">
    <property type="term" value="P:blood coagulation, common pathway"/>
    <property type="evidence" value="ECO:0007669"/>
    <property type="project" value="TreeGrafter"/>
</dbReference>
<dbReference type="GO" id="GO:0042730">
    <property type="term" value="P:fibrinolysis"/>
    <property type="evidence" value="ECO:0007669"/>
    <property type="project" value="TreeGrafter"/>
</dbReference>
<dbReference type="Pfam" id="PF00147">
    <property type="entry name" value="Fibrinogen_C"/>
    <property type="match status" value="1"/>
</dbReference>
<dbReference type="SUPFAM" id="SSF56496">
    <property type="entry name" value="Fibrinogen C-terminal domain-like"/>
    <property type="match status" value="1"/>
</dbReference>
<proteinExistence type="predicted"/>
<organism evidence="9 10">
    <name type="scientific">Crenichthys baileyi</name>
    <name type="common">White River springfish</name>
    <dbReference type="NCBI Taxonomy" id="28760"/>
    <lineage>
        <taxon>Eukaryota</taxon>
        <taxon>Metazoa</taxon>
        <taxon>Chordata</taxon>
        <taxon>Craniata</taxon>
        <taxon>Vertebrata</taxon>
        <taxon>Euteleostomi</taxon>
        <taxon>Actinopterygii</taxon>
        <taxon>Neopterygii</taxon>
        <taxon>Teleostei</taxon>
        <taxon>Neoteleostei</taxon>
        <taxon>Acanthomorphata</taxon>
        <taxon>Ovalentaria</taxon>
        <taxon>Atherinomorphae</taxon>
        <taxon>Cyprinodontiformes</taxon>
        <taxon>Goodeidae</taxon>
        <taxon>Crenichthys</taxon>
    </lineage>
</organism>
<evidence type="ECO:0000313" key="10">
    <source>
        <dbReference type="Proteomes" id="UP001311232"/>
    </source>
</evidence>
<comment type="subcellular location">
    <subcellularLocation>
        <location evidence="1">Secreted</location>
    </subcellularLocation>
</comment>
<dbReference type="Proteomes" id="UP001311232">
    <property type="component" value="Unassembled WGS sequence"/>
</dbReference>
<dbReference type="InterPro" id="IPR037579">
    <property type="entry name" value="FIB_ANG-like"/>
</dbReference>
<evidence type="ECO:0000256" key="5">
    <source>
        <dbReference type="ARBA" id="ARBA00023157"/>
    </source>
</evidence>
<evidence type="ECO:0000259" key="8">
    <source>
        <dbReference type="PROSITE" id="PS51406"/>
    </source>
</evidence>
<dbReference type="InterPro" id="IPR020837">
    <property type="entry name" value="Fibrinogen_CS"/>
</dbReference>
<keyword evidence="3 7" id="KW-0732">Signal</keyword>
<evidence type="ECO:0000256" key="6">
    <source>
        <dbReference type="ARBA" id="ARBA00023180"/>
    </source>
</evidence>
<accession>A0AAV9S170</accession>
<dbReference type="GO" id="GO:0070527">
    <property type="term" value="P:platelet aggregation"/>
    <property type="evidence" value="ECO:0007669"/>
    <property type="project" value="TreeGrafter"/>
</dbReference>
<dbReference type="GO" id="GO:0005201">
    <property type="term" value="F:extracellular matrix structural constituent"/>
    <property type="evidence" value="ECO:0007669"/>
    <property type="project" value="TreeGrafter"/>
</dbReference>
<dbReference type="GO" id="GO:0034116">
    <property type="term" value="P:positive regulation of heterotypic cell-cell adhesion"/>
    <property type="evidence" value="ECO:0007669"/>
    <property type="project" value="TreeGrafter"/>
</dbReference>
<dbReference type="SMART" id="SM00186">
    <property type="entry name" value="FBG"/>
    <property type="match status" value="1"/>
</dbReference>
<keyword evidence="4" id="KW-0175">Coiled coil</keyword>
<feature type="signal peptide" evidence="7">
    <location>
        <begin position="1"/>
        <end position="26"/>
    </location>
</feature>
<dbReference type="AlphaFoldDB" id="A0AAV9S170"/>
<evidence type="ECO:0000256" key="3">
    <source>
        <dbReference type="ARBA" id="ARBA00022729"/>
    </source>
</evidence>
<dbReference type="PROSITE" id="PS00514">
    <property type="entry name" value="FIBRINOGEN_C_1"/>
    <property type="match status" value="1"/>
</dbReference>
<dbReference type="InterPro" id="IPR002181">
    <property type="entry name" value="Fibrinogen_a/b/g_C_dom"/>
</dbReference>